<dbReference type="RefSeq" id="WP_323281227.1">
    <property type="nucleotide sequence ID" value="NZ_JAYGGQ010000026.1"/>
</dbReference>
<comment type="caution">
    <text evidence="3">The sequence shown here is derived from an EMBL/GenBank/DDBJ whole genome shotgun (WGS) entry which is preliminary data.</text>
</comment>
<gene>
    <name evidence="3" type="ORF">SPF06_21570</name>
</gene>
<evidence type="ECO:0000313" key="3">
    <source>
        <dbReference type="EMBL" id="MEA5457315.1"/>
    </source>
</evidence>
<organism evidence="3 4">
    <name type="scientific">Sinomonas terricola</name>
    <dbReference type="NCBI Taxonomy" id="3110330"/>
    <lineage>
        <taxon>Bacteria</taxon>
        <taxon>Bacillati</taxon>
        <taxon>Actinomycetota</taxon>
        <taxon>Actinomycetes</taxon>
        <taxon>Micrococcales</taxon>
        <taxon>Micrococcaceae</taxon>
        <taxon>Sinomonas</taxon>
    </lineage>
</organism>
<keyword evidence="4" id="KW-1185">Reference proteome</keyword>
<evidence type="ECO:0000259" key="2">
    <source>
        <dbReference type="Pfam" id="PF10137"/>
    </source>
</evidence>
<feature type="region of interest" description="Disordered" evidence="1">
    <location>
        <begin position="177"/>
        <end position="196"/>
    </location>
</feature>
<proteinExistence type="predicted"/>
<sequence>MAATLAGETPERVFVVHGRNAAARDAMFAFLRSIGLKPLEWDQAMALTGKASPYIGEVLDVAFEDAQAIVVLLTPDDIAYIRSEYAHDEDPDLEPRGQARPNVLFEAGMAMGRNADRTVLVEMGDLRPFSDVGGRHAVRMDNTPQRRKSLAERLKTAGCPADISGADWMSAGDFTPPPKPGNGLPMGKRVPSRDRTGPHVDGHWYARSGSSVDQVKVTNNGGVPIHDVQLEVPEELSDRIQLHGHDEPVAKLPVGKSFTVRAWTTNRTLGGNAPNQFELRVVGRLEGGEPFEQDIYLDAVGQ</sequence>
<evidence type="ECO:0000256" key="1">
    <source>
        <dbReference type="SAM" id="MobiDB-lite"/>
    </source>
</evidence>
<dbReference type="Pfam" id="PF10137">
    <property type="entry name" value="CAP12-PCTIR_TIR"/>
    <property type="match status" value="1"/>
</dbReference>
<protein>
    <submittedName>
        <fullName evidence="3">Nucleotide-binding protein</fullName>
    </submittedName>
</protein>
<dbReference type="EMBL" id="JAYGGQ010000026">
    <property type="protein sequence ID" value="MEA5457315.1"/>
    <property type="molecule type" value="Genomic_DNA"/>
</dbReference>
<reference evidence="3 4" key="1">
    <citation type="submission" date="2023-12" db="EMBL/GenBank/DDBJ databases">
        <title>Sinomonas terricola sp. nov, isolated from litchi orchard soil in Guangdong, PR China.</title>
        <authorList>
            <person name="Jiaxin W."/>
            <person name="Yang Z."/>
            <person name="Honghui Z."/>
        </authorList>
    </citation>
    <scope>NUCLEOTIDE SEQUENCE [LARGE SCALE GENOMIC DNA]</scope>
    <source>
        <strain evidence="3 4">JGH33</strain>
    </source>
</reference>
<feature type="domain" description="CD-NTase-associated protein 12/Pycsar effector protein TIR" evidence="2">
    <location>
        <begin position="12"/>
        <end position="142"/>
    </location>
</feature>
<name>A0ABU5TCD1_9MICC</name>
<dbReference type="Proteomes" id="UP001304769">
    <property type="component" value="Unassembled WGS sequence"/>
</dbReference>
<evidence type="ECO:0000313" key="4">
    <source>
        <dbReference type="Proteomes" id="UP001304769"/>
    </source>
</evidence>
<dbReference type="InterPro" id="IPR019302">
    <property type="entry name" value="CAP12/PCTIR_TIR_dom"/>
</dbReference>
<accession>A0ABU5TCD1</accession>